<dbReference type="InterPro" id="IPR013320">
    <property type="entry name" value="ConA-like_dom_sf"/>
</dbReference>
<feature type="transmembrane region" description="Helical" evidence="7">
    <location>
        <begin position="756"/>
        <end position="776"/>
    </location>
</feature>
<feature type="transmembrane region" description="Helical" evidence="7">
    <location>
        <begin position="655"/>
        <end position="674"/>
    </location>
</feature>
<accession>A0AAN8XJ61</accession>
<keyword evidence="4 7" id="KW-0472">Membrane</keyword>
<evidence type="ECO:0000256" key="6">
    <source>
        <dbReference type="SAM" id="MobiDB-lite"/>
    </source>
</evidence>
<sequence length="966" mass="107462">MHLYLDPDNPPPPPTEPPVEFLDANVLEQAYDKTSTIHMPSLEQFLTLTDDTVPDIKLTPGPFGFGYAVTLKSEYTQCLKRSPYASSGDCTFDPATCTEGFSVGIWYRANFSYAYFHTVHALHKEPKRYVLSTGGDTDGHPGIAIYHQGLALTGIVSTGDTYWKLEVLGPFANADWTNVGMRWDSENGLELYANAKKVGHSHSSKPSSRKQPLDPNEILVGCHKDSDNTNYRHYHDGDFDEFAFWSRRLPDDETIFFLGGFEGSSENLSPEEFAVMLQRTDLTDPAQAQIALGMLSAMTDQLSGPEGDSSTPSTSSDGSGTATDGTSQAPVIDSGALKLLGMANVFRGMTKPNLVKKDLTMEEMEIYSDVIKVASKILNESLARKWHNTEMVGHEGASMVKADLEKYVKELALKMKFDFPHDPINFTKTTENIVVRIDKMKVEDMEKSGKFIVTPNYRANNAMKEMWRDWNTPADKVQVPSDLYFEKGCKDEPISLVTIYYDSFDDVGPMRIEPESKLSSKVHNEVDSRVVSVFIANEKPPVDATGPPCHFNLTKMIKNPLFYKMEHKQQIRAHRGLKFHELEVTSMIYRRLCVWWNPQKDENGTWDTSGCSLMETTQFFSKCACNHFGTFAIMAEHMEEKEIPPDPSWLPIVKLILYIISAICLIFYVIVVVMSGDLKDQFHISAACLSVSVLGGSIGMILSMQESMQSDRHACTAIGALMHGLYLNGGLCVAVLSHAGFKAVTAGIIVGRLQPYLLIPSGITLITVGISFIFFIHELGTDPRCFMSWYDDVKIILFFLPILIASLVSIFFSIVIFFNLGHARKTKEIVRADYITFITGTTVLSFYYPIVWLFGALTYVHVAEEDLGVFPFFHILNGLMGVVILVCLGICSTKFKKFLTGQAKLRGQLLQKYYKGGKGVAGNKGVAGSKQQKQKLTSEGPGDSRPDSPPPPAIYKPPPGFEVKSL</sequence>
<proteinExistence type="predicted"/>
<feature type="domain" description="GAIN-B" evidence="8">
    <location>
        <begin position="448"/>
        <end position="641"/>
    </location>
</feature>
<evidence type="ECO:0000313" key="10">
    <source>
        <dbReference type="Proteomes" id="UP001381693"/>
    </source>
</evidence>
<dbReference type="PROSITE" id="PS50221">
    <property type="entry name" value="GAIN_B"/>
    <property type="match status" value="1"/>
</dbReference>
<feature type="transmembrane region" description="Helical" evidence="7">
    <location>
        <begin position="832"/>
        <end position="860"/>
    </location>
</feature>
<protein>
    <recommendedName>
        <fullName evidence="8">GAIN-B domain-containing protein</fullName>
    </recommendedName>
</protein>
<dbReference type="EMBL" id="JAXCGZ010006017">
    <property type="protein sequence ID" value="KAK7080264.1"/>
    <property type="molecule type" value="Genomic_DNA"/>
</dbReference>
<dbReference type="InterPro" id="IPR000203">
    <property type="entry name" value="GPS"/>
</dbReference>
<keyword evidence="5" id="KW-1015">Disulfide bond</keyword>
<dbReference type="Gene3D" id="2.60.220.50">
    <property type="match status" value="1"/>
</dbReference>
<feature type="region of interest" description="Disordered" evidence="6">
    <location>
        <begin position="300"/>
        <end position="329"/>
    </location>
</feature>
<evidence type="ECO:0000313" key="9">
    <source>
        <dbReference type="EMBL" id="KAK7080264.1"/>
    </source>
</evidence>
<feature type="compositionally biased region" description="Low complexity" evidence="6">
    <location>
        <begin position="303"/>
        <end position="327"/>
    </location>
</feature>
<dbReference type="PANTHER" id="PTHR12011:SF347">
    <property type="entry name" value="FI21270P1-RELATED"/>
    <property type="match status" value="1"/>
</dbReference>
<gene>
    <name evidence="9" type="ORF">SK128_016792</name>
</gene>
<evidence type="ECO:0000256" key="4">
    <source>
        <dbReference type="ARBA" id="ARBA00023136"/>
    </source>
</evidence>
<feature type="region of interest" description="Disordered" evidence="6">
    <location>
        <begin position="919"/>
        <end position="966"/>
    </location>
</feature>
<comment type="subcellular location">
    <subcellularLocation>
        <location evidence="1">Membrane</location>
    </subcellularLocation>
</comment>
<dbReference type="PANTHER" id="PTHR12011">
    <property type="entry name" value="ADHESION G-PROTEIN COUPLED RECEPTOR"/>
    <property type="match status" value="1"/>
</dbReference>
<comment type="caution">
    <text evidence="9">The sequence shown here is derived from an EMBL/GenBank/DDBJ whole genome shotgun (WGS) entry which is preliminary data.</text>
</comment>
<dbReference type="Pfam" id="PF01825">
    <property type="entry name" value="GPS"/>
    <property type="match status" value="1"/>
</dbReference>
<evidence type="ECO:0000259" key="8">
    <source>
        <dbReference type="PROSITE" id="PS50221"/>
    </source>
</evidence>
<dbReference type="Pfam" id="PF13385">
    <property type="entry name" value="Laminin_G_3"/>
    <property type="match status" value="1"/>
</dbReference>
<dbReference type="GO" id="GO:0005886">
    <property type="term" value="C:plasma membrane"/>
    <property type="evidence" value="ECO:0007669"/>
    <property type="project" value="TreeGrafter"/>
</dbReference>
<dbReference type="SUPFAM" id="SSF81321">
    <property type="entry name" value="Family A G protein-coupled receptor-like"/>
    <property type="match status" value="1"/>
</dbReference>
<organism evidence="9 10">
    <name type="scientific">Halocaridina rubra</name>
    <name type="common">Hawaiian red shrimp</name>
    <dbReference type="NCBI Taxonomy" id="373956"/>
    <lineage>
        <taxon>Eukaryota</taxon>
        <taxon>Metazoa</taxon>
        <taxon>Ecdysozoa</taxon>
        <taxon>Arthropoda</taxon>
        <taxon>Crustacea</taxon>
        <taxon>Multicrustacea</taxon>
        <taxon>Malacostraca</taxon>
        <taxon>Eumalacostraca</taxon>
        <taxon>Eucarida</taxon>
        <taxon>Decapoda</taxon>
        <taxon>Pleocyemata</taxon>
        <taxon>Caridea</taxon>
        <taxon>Atyoidea</taxon>
        <taxon>Atyidae</taxon>
        <taxon>Halocaridina</taxon>
    </lineage>
</organism>
<feature type="transmembrane region" description="Helical" evidence="7">
    <location>
        <begin position="725"/>
        <end position="744"/>
    </location>
</feature>
<feature type="transmembrane region" description="Helical" evidence="7">
    <location>
        <begin position="796"/>
        <end position="820"/>
    </location>
</feature>
<keyword evidence="2 7" id="KW-0812">Transmembrane</keyword>
<dbReference type="Proteomes" id="UP001381693">
    <property type="component" value="Unassembled WGS sequence"/>
</dbReference>
<dbReference type="Gene3D" id="2.60.120.200">
    <property type="match status" value="1"/>
</dbReference>
<dbReference type="SUPFAM" id="SSF49899">
    <property type="entry name" value="Concanavalin A-like lectins/glucanases"/>
    <property type="match status" value="1"/>
</dbReference>
<evidence type="ECO:0000256" key="5">
    <source>
        <dbReference type="ARBA" id="ARBA00023157"/>
    </source>
</evidence>
<feature type="transmembrane region" description="Helical" evidence="7">
    <location>
        <begin position="686"/>
        <end position="705"/>
    </location>
</feature>
<keyword evidence="10" id="KW-1185">Reference proteome</keyword>
<name>A0AAN8XJ61_HALRR</name>
<dbReference type="InterPro" id="IPR057244">
    <property type="entry name" value="GAIN_B"/>
</dbReference>
<dbReference type="InterPro" id="IPR046338">
    <property type="entry name" value="GAIN_dom_sf"/>
</dbReference>
<evidence type="ECO:0000256" key="7">
    <source>
        <dbReference type="SAM" id="Phobius"/>
    </source>
</evidence>
<evidence type="ECO:0000256" key="1">
    <source>
        <dbReference type="ARBA" id="ARBA00004370"/>
    </source>
</evidence>
<dbReference type="Gene3D" id="1.20.1070.10">
    <property type="entry name" value="Rhodopsin 7-helix transmembrane proteins"/>
    <property type="match status" value="1"/>
</dbReference>
<dbReference type="AlphaFoldDB" id="A0AAN8XJ61"/>
<dbReference type="SMART" id="SM00303">
    <property type="entry name" value="GPS"/>
    <property type="match status" value="1"/>
</dbReference>
<evidence type="ECO:0000256" key="2">
    <source>
        <dbReference type="ARBA" id="ARBA00022692"/>
    </source>
</evidence>
<keyword evidence="3 7" id="KW-1133">Transmembrane helix</keyword>
<feature type="compositionally biased region" description="Pro residues" evidence="6">
    <location>
        <begin position="947"/>
        <end position="960"/>
    </location>
</feature>
<evidence type="ECO:0000256" key="3">
    <source>
        <dbReference type="ARBA" id="ARBA00022989"/>
    </source>
</evidence>
<reference evidence="9 10" key="1">
    <citation type="submission" date="2023-11" db="EMBL/GenBank/DDBJ databases">
        <title>Halocaridina rubra genome assembly.</title>
        <authorList>
            <person name="Smith C."/>
        </authorList>
    </citation>
    <scope>NUCLEOTIDE SEQUENCE [LARGE SCALE GENOMIC DNA]</scope>
    <source>
        <strain evidence="9">EP-1</strain>
        <tissue evidence="9">Whole</tissue>
    </source>
</reference>
<feature type="transmembrane region" description="Helical" evidence="7">
    <location>
        <begin position="872"/>
        <end position="891"/>
    </location>
</feature>